<evidence type="ECO:0000256" key="1">
    <source>
        <dbReference type="ARBA" id="ARBA00022741"/>
    </source>
</evidence>
<dbReference type="PROSITE" id="PS50043">
    <property type="entry name" value="HTH_LUXR_2"/>
    <property type="match status" value="1"/>
</dbReference>
<keyword evidence="1" id="KW-0547">Nucleotide-binding</keyword>
<dbReference type="SUPFAM" id="SSF52540">
    <property type="entry name" value="P-loop containing nucleoside triphosphate hydrolases"/>
    <property type="match status" value="1"/>
</dbReference>
<keyword evidence="5" id="KW-1185">Reference proteome</keyword>
<dbReference type="SUPFAM" id="SSF46894">
    <property type="entry name" value="C-terminal effector domain of the bipartite response regulators"/>
    <property type="match status" value="1"/>
</dbReference>
<dbReference type="InterPro" id="IPR011990">
    <property type="entry name" value="TPR-like_helical_dom_sf"/>
</dbReference>
<dbReference type="PANTHER" id="PTHR16305:SF28">
    <property type="entry name" value="GUANYLATE CYCLASE DOMAIN-CONTAINING PROTEIN"/>
    <property type="match status" value="1"/>
</dbReference>
<dbReference type="PRINTS" id="PR00038">
    <property type="entry name" value="HTHLUXR"/>
</dbReference>
<organism evidence="4 5">
    <name type="scientific">Leifsonella bigeumensis</name>
    <dbReference type="NCBI Taxonomy" id="433643"/>
    <lineage>
        <taxon>Bacteria</taxon>
        <taxon>Bacillati</taxon>
        <taxon>Actinomycetota</taxon>
        <taxon>Actinomycetes</taxon>
        <taxon>Micrococcales</taxon>
        <taxon>Microbacteriaceae</taxon>
        <taxon>Leifsonella</taxon>
    </lineage>
</organism>
<dbReference type="InterPro" id="IPR041664">
    <property type="entry name" value="AAA_16"/>
</dbReference>
<gene>
    <name evidence="4" type="ORF">GCM10022239_06790</name>
</gene>
<protein>
    <submittedName>
        <fullName evidence="4">Helix-turn-helix transcriptional regulator</fullName>
    </submittedName>
</protein>
<dbReference type="PANTHER" id="PTHR16305">
    <property type="entry name" value="TESTICULAR SOLUBLE ADENYLYL CYCLASE"/>
    <property type="match status" value="1"/>
</dbReference>
<dbReference type="SUPFAM" id="SSF48452">
    <property type="entry name" value="TPR-like"/>
    <property type="match status" value="1"/>
</dbReference>
<dbReference type="EMBL" id="BAABAE010000002">
    <property type="protein sequence ID" value="GAA3733132.1"/>
    <property type="molecule type" value="Genomic_DNA"/>
</dbReference>
<evidence type="ECO:0000313" key="4">
    <source>
        <dbReference type="EMBL" id="GAA3733132.1"/>
    </source>
</evidence>
<dbReference type="Gene3D" id="1.25.40.10">
    <property type="entry name" value="Tetratricopeptide repeat domain"/>
    <property type="match status" value="2"/>
</dbReference>
<evidence type="ECO:0000256" key="2">
    <source>
        <dbReference type="ARBA" id="ARBA00022840"/>
    </source>
</evidence>
<dbReference type="Pfam" id="PF00196">
    <property type="entry name" value="GerE"/>
    <property type="match status" value="1"/>
</dbReference>
<feature type="domain" description="HTH luxR-type" evidence="3">
    <location>
        <begin position="875"/>
        <end position="940"/>
    </location>
</feature>
<dbReference type="RefSeq" id="WP_344753725.1">
    <property type="nucleotide sequence ID" value="NZ_BAABAE010000002.1"/>
</dbReference>
<dbReference type="InterPro" id="IPR000792">
    <property type="entry name" value="Tscrpt_reg_LuxR_C"/>
</dbReference>
<dbReference type="Gene3D" id="1.10.10.10">
    <property type="entry name" value="Winged helix-like DNA-binding domain superfamily/Winged helix DNA-binding domain"/>
    <property type="match status" value="1"/>
</dbReference>
<dbReference type="SMART" id="SM00421">
    <property type="entry name" value="HTH_LUXR"/>
    <property type="match status" value="1"/>
</dbReference>
<dbReference type="CDD" id="cd06170">
    <property type="entry name" value="LuxR_C_like"/>
    <property type="match status" value="1"/>
</dbReference>
<dbReference type="Proteomes" id="UP001501004">
    <property type="component" value="Unassembled WGS sequence"/>
</dbReference>
<sequence length="949" mass="101959">MLPQDPPSRRLTRLCPILIGRDDLLSLAMRRWSSAEEGSGQLLLLAGEAGAGKSRLLAEFEERVGGRARVFSTTAFPRDAESAGGVFLDLVAALRRAGATGFAARLRKALHEIGDSKPASRRTLVAELCEVLVDLVEGGAPVLLIIEDLHWVDELSLEVLGRLAVAARSTSLLLVGSYRSDELYPRSPLRLWRSRLVGQRLAEEVRLQRLDAADTAEMAAAITGRLPSSTFIDALFDRSDGIPLHIEELITGGTAAGVPDTVAEAMLARLEALTPQTRSTVTAAAVIGRSFDIDLLAAVTSESPDAVDAALLELAERQLVLPRADGVSFDFRHALIRDAIYESIPPNRRRALHAAVAAAALAAGFRDSFLSDQFERAGQKGDAYRSACAAAVAAVHLSAHREATELYRRAQRVMPTGIPLRERAELHAAVAAELAATDDNEGAEGEYALAVDLYRRLGDEVEAAGLVPGLMAVRHLFGADLDARVALARDALSRLSRLAGGGPDLIRARLLAALAAAYMLDRRLDESIDLARQAARVVPESAIEERVNIDATLGSVLVFAGQPADGWKTLERSIVVGEEARAEAETARAYRMIGSSTSVLVEYDRGEAWLPKGLSYTARTERWNDHHYLAAHLAHLHWATGDWTAAELGAQQALADGRGGITTRVTALHVLGYLALGRDQAERARTYLEEAREIGERMRELQRLSPALWGLAELAMLEGNPGSAVELCELGYDGSAEVSDAAYLFPFLLTGVRALLELRDRKGAGEWVLRCGELLRLRGIPGTLPALDHADGLLELATGSTGSARVLLESADAGWRRHRRFWEGTWVLADLARCAKRSRRPADAVSLVARLRAATDAAGARALDRIVDDVGTAPSGPPAGPLTARELDVAVLVASGSTNREIATALDIAPKTAAAHIEHILAKLGAARRSEIAAWAARELHPGNQRHSL</sequence>
<dbReference type="InterPro" id="IPR016032">
    <property type="entry name" value="Sig_transdc_resp-reg_C-effctor"/>
</dbReference>
<dbReference type="Pfam" id="PF13191">
    <property type="entry name" value="AAA_16"/>
    <property type="match status" value="1"/>
</dbReference>
<dbReference type="InterPro" id="IPR027417">
    <property type="entry name" value="P-loop_NTPase"/>
</dbReference>
<reference evidence="5" key="1">
    <citation type="journal article" date="2019" name="Int. J. Syst. Evol. Microbiol.">
        <title>The Global Catalogue of Microorganisms (GCM) 10K type strain sequencing project: providing services to taxonomists for standard genome sequencing and annotation.</title>
        <authorList>
            <consortium name="The Broad Institute Genomics Platform"/>
            <consortium name="The Broad Institute Genome Sequencing Center for Infectious Disease"/>
            <person name="Wu L."/>
            <person name="Ma J."/>
        </authorList>
    </citation>
    <scope>NUCLEOTIDE SEQUENCE [LARGE SCALE GENOMIC DNA]</scope>
    <source>
        <strain evidence="5">JCM 16949</strain>
    </source>
</reference>
<keyword evidence="2" id="KW-0067">ATP-binding</keyword>
<dbReference type="InterPro" id="IPR036388">
    <property type="entry name" value="WH-like_DNA-bd_sf"/>
</dbReference>
<evidence type="ECO:0000313" key="5">
    <source>
        <dbReference type="Proteomes" id="UP001501004"/>
    </source>
</evidence>
<proteinExistence type="predicted"/>
<comment type="caution">
    <text evidence="4">The sequence shown here is derived from an EMBL/GenBank/DDBJ whole genome shotgun (WGS) entry which is preliminary data.</text>
</comment>
<name>A0ABP7F9U8_9MICO</name>
<accession>A0ABP7F9U8</accession>
<evidence type="ECO:0000259" key="3">
    <source>
        <dbReference type="PROSITE" id="PS50043"/>
    </source>
</evidence>